<feature type="region of interest" description="Disordered" evidence="1">
    <location>
        <begin position="277"/>
        <end position="296"/>
    </location>
</feature>
<gene>
    <name evidence="2" type="ORF">EXIGLDRAFT_836910</name>
</gene>
<dbReference type="AlphaFoldDB" id="A0A165HAY8"/>
<evidence type="ECO:0000256" key="1">
    <source>
        <dbReference type="SAM" id="MobiDB-lite"/>
    </source>
</evidence>
<dbReference type="EMBL" id="KV426022">
    <property type="protein sequence ID" value="KZV91697.1"/>
    <property type="molecule type" value="Genomic_DNA"/>
</dbReference>
<evidence type="ECO:0008006" key="4">
    <source>
        <dbReference type="Google" id="ProtNLM"/>
    </source>
</evidence>
<evidence type="ECO:0000313" key="2">
    <source>
        <dbReference type="EMBL" id="KZV91697.1"/>
    </source>
</evidence>
<dbReference type="OrthoDB" id="10429989at2759"/>
<dbReference type="Proteomes" id="UP000077266">
    <property type="component" value="Unassembled WGS sequence"/>
</dbReference>
<organism evidence="2 3">
    <name type="scientific">Exidia glandulosa HHB12029</name>
    <dbReference type="NCBI Taxonomy" id="1314781"/>
    <lineage>
        <taxon>Eukaryota</taxon>
        <taxon>Fungi</taxon>
        <taxon>Dikarya</taxon>
        <taxon>Basidiomycota</taxon>
        <taxon>Agaricomycotina</taxon>
        <taxon>Agaricomycetes</taxon>
        <taxon>Auriculariales</taxon>
        <taxon>Exidiaceae</taxon>
        <taxon>Exidia</taxon>
    </lineage>
</organism>
<accession>A0A165HAY8</accession>
<sequence>MRSFSDLPVELVTAVLELVVADADDDFVARKQLAELALLSRRTRAIVVPLLYRTVEITHGNRGKVFDTAHRMTKLFTEHTRHLFCELTLSTPAEVHPQTVIDAFCHITRFSGCYQAFAVLAVHPEYKPKLVFLLDRASYRFTDYAVRGAFANVTHLHLVFRPSQVAAQPISSLTPRLTHFVLDADVPREEDMLLFIRDVRNFLLRSSPLQRLVVRTVRVAGGVKAAGLKANVAELAEMMKDRRLCIDDSGEAREHTHDSLRMLMRQDVRADQALFEEGAPCWNPPPSDPRSHSPPREHISLAYLYASQPRTFR</sequence>
<reference evidence="2 3" key="1">
    <citation type="journal article" date="2016" name="Mol. Biol. Evol.">
        <title>Comparative Genomics of Early-Diverging Mushroom-Forming Fungi Provides Insights into the Origins of Lignocellulose Decay Capabilities.</title>
        <authorList>
            <person name="Nagy L.G."/>
            <person name="Riley R."/>
            <person name="Tritt A."/>
            <person name="Adam C."/>
            <person name="Daum C."/>
            <person name="Floudas D."/>
            <person name="Sun H."/>
            <person name="Yadav J.S."/>
            <person name="Pangilinan J."/>
            <person name="Larsson K.H."/>
            <person name="Matsuura K."/>
            <person name="Barry K."/>
            <person name="Labutti K."/>
            <person name="Kuo R."/>
            <person name="Ohm R.A."/>
            <person name="Bhattacharya S.S."/>
            <person name="Shirouzu T."/>
            <person name="Yoshinaga Y."/>
            <person name="Martin F.M."/>
            <person name="Grigoriev I.V."/>
            <person name="Hibbett D.S."/>
        </authorList>
    </citation>
    <scope>NUCLEOTIDE SEQUENCE [LARGE SCALE GENOMIC DNA]</scope>
    <source>
        <strain evidence="2 3">HHB12029</strain>
    </source>
</reference>
<name>A0A165HAY8_EXIGL</name>
<evidence type="ECO:0000313" key="3">
    <source>
        <dbReference type="Proteomes" id="UP000077266"/>
    </source>
</evidence>
<keyword evidence="3" id="KW-1185">Reference proteome</keyword>
<dbReference type="InParanoid" id="A0A165HAY8"/>
<proteinExistence type="predicted"/>
<protein>
    <recommendedName>
        <fullName evidence="4">F-box domain-containing protein</fullName>
    </recommendedName>
</protein>